<evidence type="ECO:0000256" key="1">
    <source>
        <dbReference type="SAM" id="MobiDB-lite"/>
    </source>
</evidence>
<protein>
    <submittedName>
        <fullName evidence="2">Uncharacterized protein</fullName>
    </submittedName>
</protein>
<feature type="compositionally biased region" description="Basic and acidic residues" evidence="1">
    <location>
        <begin position="66"/>
        <end position="79"/>
    </location>
</feature>
<proteinExistence type="predicted"/>
<gene>
    <name evidence="2" type="ORF">PGO_130470</name>
</gene>
<feature type="compositionally biased region" description="Basic residues" evidence="1">
    <location>
        <begin position="10"/>
        <end position="23"/>
    </location>
</feature>
<feature type="compositionally biased region" description="Low complexity" evidence="1">
    <location>
        <begin position="90"/>
        <end position="122"/>
    </location>
</feature>
<feature type="region of interest" description="Disordered" evidence="1">
    <location>
        <begin position="1"/>
        <end position="184"/>
    </location>
</feature>
<feature type="compositionally biased region" description="Polar residues" evidence="1">
    <location>
        <begin position="26"/>
        <end position="41"/>
    </location>
</feature>
<evidence type="ECO:0000313" key="2">
    <source>
        <dbReference type="EMBL" id="GAW82775.1"/>
    </source>
</evidence>
<comment type="caution">
    <text evidence="2">The sequence shown here is derived from an EMBL/GenBank/DDBJ whole genome shotgun (WGS) entry which is preliminary data.</text>
</comment>
<dbReference type="RefSeq" id="XP_028545364.1">
    <property type="nucleotide sequence ID" value="XM_028689563.1"/>
</dbReference>
<dbReference type="AlphaFoldDB" id="A0A1Y1JMS6"/>
<keyword evidence="3" id="KW-1185">Reference proteome</keyword>
<dbReference type="Proteomes" id="UP000195521">
    <property type="component" value="Unassembled WGS sequence"/>
</dbReference>
<accession>A0A1Y1JMS6</accession>
<dbReference type="GeneID" id="39749513"/>
<dbReference type="EMBL" id="BDQF01000014">
    <property type="protein sequence ID" value="GAW82775.1"/>
    <property type="molecule type" value="Genomic_DNA"/>
</dbReference>
<dbReference type="OMA" id="HIHQTNH"/>
<sequence>MKWDWTRHDRVARRKKVRKKLVKPKMNNNEQEKNLFSSSSGDDMKRRKMREIIAPQKKRNFFSGNNEKDKDIPEGNDVKNKKRKLKRNCIISSSSDNSNHISSSSDNSNHISSSSDNSNHISRTNKSEKCKSEERNPHEKDEKCLFSNHSEEGNKEDGKRSTRGKYPKCLFSSSSDEKSKNTKSLESYNRLCTKETIVHPNFSEKKKKKKRLKKITTFMNYDTEPRDTDGEENKSGSVKGMDRCKSINKFQDEKNKDYTVEVMQSNLNENGRKGVANYPDGNKIYNKYEKRKEAIYRLINFEKLKKRASRKLNFMSIVDITKEENDSPSSPHLCTYSTSREEKKESVNNSEDDILNQTGISYELSNESTYSNEHNNAIAMKEKNNNRTIDIYNYYYLDRNKNESGILRDVEKIVDTRSCSGEENLYERLFGEMSNFSKGRWVNSLQLSDSVRSDSDVIEASKKSMKKRKKSILQERKSLKMNPIKMNREKCNMVMRNLMLYRNFKNINVELSRQNNLKGLNFKKMVSNFIRVINKNIWEMNEQGDMNMVEKMNNLRNSLENTSDVEERLLTPDHKTNGEEETVALFGEDVNVEEKHSQLGKAKCVCIFCVENNKILTNEELYVSTFKYMEERKKEDTVIKPFFMNNYVFTAFINYSIHYENVKNVHKMENAQKMKNSQFYKFNRDIKKKYNIKKAIHFVAKKVTLTSIGIHIEGSNFLKEDENFIVVINFIKWKIIRKSYEEILKLKKKKKEKENLSIFKKFFFFIKAIDEYCTLCNIRVDHQQPRSNFREKKKNFINHSIYKQNDHSSGSNSKFFGPSYFSYNEIKVNQIEESLNIDLVTSNVQFVLVDSLHVYASDTFYLYPAHVIVLF</sequence>
<name>A0A1Y1JMS6_PLAGO</name>
<dbReference type="OrthoDB" id="372975at2759"/>
<organism evidence="2 3">
    <name type="scientific">Plasmodium gonderi</name>
    <dbReference type="NCBI Taxonomy" id="77519"/>
    <lineage>
        <taxon>Eukaryota</taxon>
        <taxon>Sar</taxon>
        <taxon>Alveolata</taxon>
        <taxon>Apicomplexa</taxon>
        <taxon>Aconoidasida</taxon>
        <taxon>Haemosporida</taxon>
        <taxon>Plasmodiidae</taxon>
        <taxon>Plasmodium</taxon>
        <taxon>Plasmodium (Plasmodium)</taxon>
    </lineage>
</organism>
<reference evidence="3" key="1">
    <citation type="submission" date="2017-04" db="EMBL/GenBank/DDBJ databases">
        <title>Plasmodium gonderi genome.</title>
        <authorList>
            <person name="Arisue N."/>
            <person name="Honma H."/>
            <person name="Kawai S."/>
            <person name="Tougan T."/>
            <person name="Tanabe K."/>
            <person name="Horii T."/>
        </authorList>
    </citation>
    <scope>NUCLEOTIDE SEQUENCE [LARGE SCALE GENOMIC DNA]</scope>
    <source>
        <strain evidence="3">ATCC 30045</strain>
    </source>
</reference>
<evidence type="ECO:0000313" key="3">
    <source>
        <dbReference type="Proteomes" id="UP000195521"/>
    </source>
</evidence>
<feature type="compositionally biased region" description="Basic and acidic residues" evidence="1">
    <location>
        <begin position="125"/>
        <end position="160"/>
    </location>
</feature>